<keyword evidence="3" id="KW-1185">Reference proteome</keyword>
<proteinExistence type="predicted"/>
<evidence type="ECO:0000259" key="1">
    <source>
        <dbReference type="Pfam" id="PF12728"/>
    </source>
</evidence>
<dbReference type="Proteomes" id="UP001202180">
    <property type="component" value="Unassembled WGS sequence"/>
</dbReference>
<accession>A0ABT0HDI1</accession>
<dbReference type="Pfam" id="PF12728">
    <property type="entry name" value="HTH_17"/>
    <property type="match status" value="1"/>
</dbReference>
<dbReference type="EMBL" id="JALPRF010000001">
    <property type="protein sequence ID" value="MCK8490221.1"/>
    <property type="molecule type" value="Genomic_DNA"/>
</dbReference>
<gene>
    <name evidence="2" type="ORF">M0L20_00070</name>
</gene>
<dbReference type="RefSeq" id="WP_248475102.1">
    <property type="nucleotide sequence ID" value="NZ_JALPRF010000001.1"/>
</dbReference>
<feature type="domain" description="Helix-turn-helix" evidence="1">
    <location>
        <begin position="36"/>
        <end position="86"/>
    </location>
</feature>
<dbReference type="InterPro" id="IPR010093">
    <property type="entry name" value="SinI_DNA-bd"/>
</dbReference>
<organism evidence="2 3">
    <name type="scientific">Spirosoma liriopis</name>
    <dbReference type="NCBI Taxonomy" id="2937440"/>
    <lineage>
        <taxon>Bacteria</taxon>
        <taxon>Pseudomonadati</taxon>
        <taxon>Bacteroidota</taxon>
        <taxon>Cytophagia</taxon>
        <taxon>Cytophagales</taxon>
        <taxon>Cytophagaceae</taxon>
        <taxon>Spirosoma</taxon>
    </lineage>
</organism>
<protein>
    <submittedName>
        <fullName evidence="2">Helix-turn-helix domain-containing protein</fullName>
    </submittedName>
</protein>
<evidence type="ECO:0000313" key="2">
    <source>
        <dbReference type="EMBL" id="MCK8490221.1"/>
    </source>
</evidence>
<reference evidence="2 3" key="1">
    <citation type="submission" date="2022-04" db="EMBL/GenBank/DDBJ databases">
        <title>Spirosoma sp. strain RP8 genome sequencing and assembly.</title>
        <authorList>
            <person name="Jung Y."/>
        </authorList>
    </citation>
    <scope>NUCLEOTIDE SEQUENCE [LARGE SCALE GENOMIC DNA]</scope>
    <source>
        <strain evidence="2 3">RP8</strain>
    </source>
</reference>
<evidence type="ECO:0000313" key="3">
    <source>
        <dbReference type="Proteomes" id="UP001202180"/>
    </source>
</evidence>
<sequence>MGGSAMDMSEISQQLQQQQLTATQRLALIACFKATLTLEEAAAYAGLSTSHFYKLTSSGKIPHYKPAGKVIYVDRVELDGWLKRNRVKTTEEIEHQVADYVRTNKPKQTAR</sequence>
<dbReference type="NCBIfam" id="TIGR01764">
    <property type="entry name" value="excise"/>
    <property type="match status" value="1"/>
</dbReference>
<name>A0ABT0HDI1_9BACT</name>
<dbReference type="InterPro" id="IPR041657">
    <property type="entry name" value="HTH_17"/>
</dbReference>
<comment type="caution">
    <text evidence="2">The sequence shown here is derived from an EMBL/GenBank/DDBJ whole genome shotgun (WGS) entry which is preliminary data.</text>
</comment>